<feature type="non-terminal residue" evidence="1">
    <location>
        <position position="188"/>
    </location>
</feature>
<dbReference type="Proteomes" id="UP001465976">
    <property type="component" value="Unassembled WGS sequence"/>
</dbReference>
<name>A0ABR3ENA2_9AGAR</name>
<evidence type="ECO:0000313" key="2">
    <source>
        <dbReference type="Proteomes" id="UP001465976"/>
    </source>
</evidence>
<dbReference type="EMBL" id="JBAHYK010002819">
    <property type="protein sequence ID" value="KAL0564373.1"/>
    <property type="molecule type" value="Genomic_DNA"/>
</dbReference>
<comment type="caution">
    <text evidence="1">The sequence shown here is derived from an EMBL/GenBank/DDBJ whole genome shotgun (WGS) entry which is preliminary data.</text>
</comment>
<organism evidence="1 2">
    <name type="scientific">Marasmius crinis-equi</name>
    <dbReference type="NCBI Taxonomy" id="585013"/>
    <lineage>
        <taxon>Eukaryota</taxon>
        <taxon>Fungi</taxon>
        <taxon>Dikarya</taxon>
        <taxon>Basidiomycota</taxon>
        <taxon>Agaricomycotina</taxon>
        <taxon>Agaricomycetes</taxon>
        <taxon>Agaricomycetidae</taxon>
        <taxon>Agaricales</taxon>
        <taxon>Marasmiineae</taxon>
        <taxon>Marasmiaceae</taxon>
        <taxon>Marasmius</taxon>
    </lineage>
</organism>
<evidence type="ECO:0000313" key="1">
    <source>
        <dbReference type="EMBL" id="KAL0564373.1"/>
    </source>
</evidence>
<gene>
    <name evidence="1" type="ORF">V5O48_017673</name>
</gene>
<protein>
    <submittedName>
        <fullName evidence="1">Uncharacterized protein</fullName>
    </submittedName>
</protein>
<accession>A0ABR3ENA2</accession>
<reference evidence="1 2" key="1">
    <citation type="submission" date="2024-02" db="EMBL/GenBank/DDBJ databases">
        <title>A draft genome for the cacao thread blight pathogen Marasmius crinis-equi.</title>
        <authorList>
            <person name="Cohen S.P."/>
            <person name="Baruah I.K."/>
            <person name="Amoako-Attah I."/>
            <person name="Bukari Y."/>
            <person name="Meinhardt L.W."/>
            <person name="Bailey B.A."/>
        </authorList>
    </citation>
    <scope>NUCLEOTIDE SEQUENCE [LARGE SCALE GENOMIC DNA]</scope>
    <source>
        <strain evidence="1 2">GH-76</strain>
    </source>
</reference>
<proteinExistence type="predicted"/>
<keyword evidence="2" id="KW-1185">Reference proteome</keyword>
<sequence length="188" mass="21060">MATAAVNAVDTEEDSNWILAEHKAGKGNSRVSKPFKCKVELIDGEKKVKLVEELVNSGAMIAGISKQLYERIRDSIGGWGESTMWMRMADGAQVLGIASWQGMVRVKGVEVDRELEVFDSGGQWKVLFRKPLLERFRVVNDFGKDRLAIRQGKEAVKMFNKGLGKKVDMRKKKLMAATVDEVDNKEND</sequence>